<reference evidence="7 8" key="1">
    <citation type="submission" date="2019-07" db="EMBL/GenBank/DDBJ databases">
        <title>Whole genome shotgun sequence of Deinococcus cellulosilyticus NBRC 106333.</title>
        <authorList>
            <person name="Hosoyama A."/>
            <person name="Uohara A."/>
            <person name="Ohji S."/>
            <person name="Ichikawa N."/>
        </authorList>
    </citation>
    <scope>NUCLEOTIDE SEQUENCE [LARGE SCALE GENOMIC DNA]</scope>
    <source>
        <strain evidence="7 8">NBRC 106333</strain>
    </source>
</reference>
<dbReference type="GO" id="GO:0016853">
    <property type="term" value="F:isomerase activity"/>
    <property type="evidence" value="ECO:0007669"/>
    <property type="project" value="UniProtKB-KW"/>
</dbReference>
<keyword evidence="8" id="KW-1185">Reference proteome</keyword>
<dbReference type="RefSeq" id="WP_146888717.1">
    <property type="nucleotide sequence ID" value="NZ_BJXB01000026.1"/>
</dbReference>
<dbReference type="CDD" id="cd02071">
    <property type="entry name" value="MM_CoA_mut_B12_BD"/>
    <property type="match status" value="1"/>
</dbReference>
<organism evidence="7 8">
    <name type="scientific">Deinococcus cellulosilyticus (strain DSM 18568 / NBRC 106333 / KACC 11606 / 5516J-15)</name>
    <dbReference type="NCBI Taxonomy" id="1223518"/>
    <lineage>
        <taxon>Bacteria</taxon>
        <taxon>Thermotogati</taxon>
        <taxon>Deinococcota</taxon>
        <taxon>Deinococci</taxon>
        <taxon>Deinococcales</taxon>
        <taxon>Deinococcaceae</taxon>
        <taxon>Deinococcus</taxon>
    </lineage>
</organism>
<evidence type="ECO:0000259" key="6">
    <source>
        <dbReference type="PROSITE" id="PS51332"/>
    </source>
</evidence>
<feature type="domain" description="B12-binding" evidence="6">
    <location>
        <begin position="4"/>
        <end position="132"/>
    </location>
</feature>
<dbReference type="GO" id="GO:0046872">
    <property type="term" value="F:metal ion binding"/>
    <property type="evidence" value="ECO:0007669"/>
    <property type="project" value="UniProtKB-KW"/>
</dbReference>
<dbReference type="InterPro" id="IPR006159">
    <property type="entry name" value="Acid_CoA_mut_C"/>
</dbReference>
<name>A0A511N9D7_DEIC1</name>
<dbReference type="EMBL" id="BJXB01000026">
    <property type="protein sequence ID" value="GEM48991.1"/>
    <property type="molecule type" value="Genomic_DNA"/>
</dbReference>
<dbReference type="PANTHER" id="PTHR48101:SF3">
    <property type="entry name" value="COENZYME B12-DEPENDENT MUTASE"/>
    <property type="match status" value="1"/>
</dbReference>
<dbReference type="OrthoDB" id="9788468at2"/>
<dbReference type="SUPFAM" id="SSF52242">
    <property type="entry name" value="Cobalamin (vitamin B12)-binding domain"/>
    <property type="match status" value="1"/>
</dbReference>
<dbReference type="Gene3D" id="3.40.50.280">
    <property type="entry name" value="Cobalamin-binding domain"/>
    <property type="match status" value="1"/>
</dbReference>
<dbReference type="InterPro" id="IPR036724">
    <property type="entry name" value="Cobalamin-bd_sf"/>
</dbReference>
<evidence type="ECO:0000256" key="5">
    <source>
        <dbReference type="ARBA" id="ARBA00023285"/>
    </source>
</evidence>
<dbReference type="InterPro" id="IPR006158">
    <property type="entry name" value="Cobalamin-bd"/>
</dbReference>
<dbReference type="Pfam" id="PF02310">
    <property type="entry name" value="B12-binding"/>
    <property type="match status" value="1"/>
</dbReference>
<dbReference type="GO" id="GO:0031419">
    <property type="term" value="F:cobalamin binding"/>
    <property type="evidence" value="ECO:0007669"/>
    <property type="project" value="UniProtKB-KW"/>
</dbReference>
<evidence type="ECO:0000256" key="3">
    <source>
        <dbReference type="ARBA" id="ARBA00022723"/>
    </source>
</evidence>
<proteinExistence type="predicted"/>
<sequence length="139" mass="15376">MNRKIRVLIAKPGMDGHDRGAKIVARALRDAGMEVVYTGLRQTPEMIVATALQEDVDAIGLSVLSGAHMHIFREVRRLLEEKEATDILLFGGGIIPDQDLPALKELGVSRVFTPGSTLEEPIEWLNTTVPQRWAAQEHL</sequence>
<evidence type="ECO:0000256" key="4">
    <source>
        <dbReference type="ARBA" id="ARBA00023235"/>
    </source>
</evidence>
<accession>A0A511N9D7</accession>
<keyword evidence="3" id="KW-0479">Metal-binding</keyword>
<evidence type="ECO:0000313" key="7">
    <source>
        <dbReference type="EMBL" id="GEM48991.1"/>
    </source>
</evidence>
<keyword evidence="2" id="KW-0846">Cobalamin</keyword>
<evidence type="ECO:0000256" key="1">
    <source>
        <dbReference type="ARBA" id="ARBA00001922"/>
    </source>
</evidence>
<keyword evidence="5" id="KW-0170">Cobalt</keyword>
<comment type="cofactor">
    <cofactor evidence="1">
        <name>adenosylcob(III)alamin</name>
        <dbReference type="ChEBI" id="CHEBI:18408"/>
    </cofactor>
</comment>
<evidence type="ECO:0000256" key="2">
    <source>
        <dbReference type="ARBA" id="ARBA00022628"/>
    </source>
</evidence>
<gene>
    <name evidence="7" type="ORF">DC3_46260</name>
</gene>
<comment type="caution">
    <text evidence="7">The sequence shown here is derived from an EMBL/GenBank/DDBJ whole genome shotgun (WGS) entry which is preliminary data.</text>
</comment>
<evidence type="ECO:0000313" key="8">
    <source>
        <dbReference type="Proteomes" id="UP000321306"/>
    </source>
</evidence>
<dbReference type="PANTHER" id="PTHR48101">
    <property type="entry name" value="METHYLMALONYL-COA MUTASE, MITOCHONDRIAL-RELATED"/>
    <property type="match status" value="1"/>
</dbReference>
<dbReference type="AlphaFoldDB" id="A0A511N9D7"/>
<dbReference type="Proteomes" id="UP000321306">
    <property type="component" value="Unassembled WGS sequence"/>
</dbReference>
<protein>
    <submittedName>
        <fullName evidence="7">Methylmalonyl-CoA mutase</fullName>
    </submittedName>
</protein>
<dbReference type="NCBIfam" id="TIGR00640">
    <property type="entry name" value="acid_CoA_mut_C"/>
    <property type="match status" value="1"/>
</dbReference>
<dbReference type="PROSITE" id="PS51332">
    <property type="entry name" value="B12_BINDING"/>
    <property type="match status" value="1"/>
</dbReference>
<keyword evidence="4" id="KW-0413">Isomerase</keyword>